<organism evidence="1 2">
    <name type="scientific">Pleurodeles waltl</name>
    <name type="common">Iberian ribbed newt</name>
    <dbReference type="NCBI Taxonomy" id="8319"/>
    <lineage>
        <taxon>Eukaryota</taxon>
        <taxon>Metazoa</taxon>
        <taxon>Chordata</taxon>
        <taxon>Craniata</taxon>
        <taxon>Vertebrata</taxon>
        <taxon>Euteleostomi</taxon>
        <taxon>Amphibia</taxon>
        <taxon>Batrachia</taxon>
        <taxon>Caudata</taxon>
        <taxon>Salamandroidea</taxon>
        <taxon>Salamandridae</taxon>
        <taxon>Pleurodelinae</taxon>
        <taxon>Pleurodeles</taxon>
    </lineage>
</organism>
<evidence type="ECO:0000313" key="1">
    <source>
        <dbReference type="EMBL" id="KAJ1210291.1"/>
    </source>
</evidence>
<comment type="caution">
    <text evidence="1">The sequence shown here is derived from an EMBL/GenBank/DDBJ whole genome shotgun (WGS) entry which is preliminary data.</text>
</comment>
<dbReference type="AlphaFoldDB" id="A0AAV7WBA2"/>
<dbReference type="EMBL" id="JANPWB010000002">
    <property type="protein sequence ID" value="KAJ1210291.1"/>
    <property type="molecule type" value="Genomic_DNA"/>
</dbReference>
<evidence type="ECO:0000313" key="2">
    <source>
        <dbReference type="Proteomes" id="UP001066276"/>
    </source>
</evidence>
<reference evidence="1" key="1">
    <citation type="journal article" date="2022" name="bioRxiv">
        <title>Sequencing and chromosome-scale assembly of the giantPleurodeles waltlgenome.</title>
        <authorList>
            <person name="Brown T."/>
            <person name="Elewa A."/>
            <person name="Iarovenko S."/>
            <person name="Subramanian E."/>
            <person name="Araus A.J."/>
            <person name="Petzold A."/>
            <person name="Susuki M."/>
            <person name="Suzuki K.-i.T."/>
            <person name="Hayashi T."/>
            <person name="Toyoda A."/>
            <person name="Oliveira C."/>
            <person name="Osipova E."/>
            <person name="Leigh N.D."/>
            <person name="Simon A."/>
            <person name="Yun M.H."/>
        </authorList>
    </citation>
    <scope>NUCLEOTIDE SEQUENCE</scope>
    <source>
        <strain evidence="1">20211129_DDA</strain>
        <tissue evidence="1">Liver</tissue>
    </source>
</reference>
<name>A0AAV7WBA2_PLEWA</name>
<keyword evidence="2" id="KW-1185">Reference proteome</keyword>
<proteinExistence type="predicted"/>
<accession>A0AAV7WBA2</accession>
<dbReference type="Proteomes" id="UP001066276">
    <property type="component" value="Chromosome 1_2"/>
</dbReference>
<gene>
    <name evidence="1" type="ORF">NDU88_005657</name>
</gene>
<sequence>MTSRPVKNRINEHRSNIRCNRITTKLSAHFLEATHSPDDLCCADFPLISIDTRYLFRVFPSVFDTAFTREDFVYSPPSMSMTPRSIGVFRFPERLETHANPGRTIISGFAVSL</sequence>
<protein>
    <submittedName>
        <fullName evidence="1">Uncharacterized protein</fullName>
    </submittedName>
</protein>